<proteinExistence type="predicted"/>
<evidence type="ECO:0000256" key="1">
    <source>
        <dbReference type="SAM" id="MobiDB-lite"/>
    </source>
</evidence>
<feature type="compositionally biased region" description="Polar residues" evidence="1">
    <location>
        <begin position="321"/>
        <end position="332"/>
    </location>
</feature>
<dbReference type="OrthoDB" id="2564267at2759"/>
<evidence type="ECO:0000313" key="3">
    <source>
        <dbReference type="Proteomes" id="UP000724874"/>
    </source>
</evidence>
<feature type="compositionally biased region" description="Acidic residues" evidence="1">
    <location>
        <begin position="699"/>
        <end position="709"/>
    </location>
</feature>
<feature type="compositionally biased region" description="Basic and acidic residues" evidence="1">
    <location>
        <begin position="188"/>
        <end position="200"/>
    </location>
</feature>
<feature type="region of interest" description="Disordered" evidence="1">
    <location>
        <begin position="798"/>
        <end position="825"/>
    </location>
</feature>
<feature type="compositionally biased region" description="Basic and acidic residues" evidence="1">
    <location>
        <begin position="382"/>
        <end position="391"/>
    </location>
</feature>
<feature type="compositionally biased region" description="Basic and acidic residues" evidence="1">
    <location>
        <begin position="632"/>
        <end position="644"/>
    </location>
</feature>
<evidence type="ECO:0000313" key="2">
    <source>
        <dbReference type="EMBL" id="KAF8913883.1"/>
    </source>
</evidence>
<comment type="caution">
    <text evidence="2">The sequence shown here is derived from an EMBL/GenBank/DDBJ whole genome shotgun (WGS) entry which is preliminary data.</text>
</comment>
<feature type="region of interest" description="Disordered" evidence="1">
    <location>
        <begin position="43"/>
        <end position="204"/>
    </location>
</feature>
<protein>
    <submittedName>
        <fullName evidence="2">Uncharacterized protein</fullName>
    </submittedName>
</protein>
<reference evidence="2" key="1">
    <citation type="submission" date="2020-11" db="EMBL/GenBank/DDBJ databases">
        <authorList>
            <consortium name="DOE Joint Genome Institute"/>
            <person name="Ahrendt S."/>
            <person name="Riley R."/>
            <person name="Andreopoulos W."/>
            <person name="LaButti K."/>
            <person name="Pangilinan J."/>
            <person name="Ruiz-duenas F.J."/>
            <person name="Barrasa J.M."/>
            <person name="Sanchez-Garcia M."/>
            <person name="Camarero S."/>
            <person name="Miyauchi S."/>
            <person name="Serrano A."/>
            <person name="Linde D."/>
            <person name="Babiker R."/>
            <person name="Drula E."/>
            <person name="Ayuso-Fernandez I."/>
            <person name="Pacheco R."/>
            <person name="Padilla G."/>
            <person name="Ferreira P."/>
            <person name="Barriuso J."/>
            <person name="Kellner H."/>
            <person name="Castanera R."/>
            <person name="Alfaro M."/>
            <person name="Ramirez L."/>
            <person name="Pisabarro A.G."/>
            <person name="Kuo A."/>
            <person name="Tritt A."/>
            <person name="Lipzen A."/>
            <person name="He G."/>
            <person name="Yan M."/>
            <person name="Ng V."/>
            <person name="Cullen D."/>
            <person name="Martin F."/>
            <person name="Rosso M.-N."/>
            <person name="Henrissat B."/>
            <person name="Hibbett D."/>
            <person name="Martinez A.T."/>
            <person name="Grigoriev I.V."/>
        </authorList>
    </citation>
    <scope>NUCLEOTIDE SEQUENCE</scope>
    <source>
        <strain evidence="2">AH 44721</strain>
    </source>
</reference>
<dbReference type="EMBL" id="JADNYJ010000001">
    <property type="protein sequence ID" value="KAF8913883.1"/>
    <property type="molecule type" value="Genomic_DNA"/>
</dbReference>
<accession>A0A9P5P1U7</accession>
<keyword evidence="3" id="KW-1185">Reference proteome</keyword>
<dbReference type="Proteomes" id="UP000724874">
    <property type="component" value="Unassembled WGS sequence"/>
</dbReference>
<name>A0A9P5P1U7_GYMJU</name>
<feature type="region of interest" description="Disordered" evidence="1">
    <location>
        <begin position="310"/>
        <end position="334"/>
    </location>
</feature>
<feature type="compositionally biased region" description="Polar residues" evidence="1">
    <location>
        <begin position="155"/>
        <end position="167"/>
    </location>
</feature>
<feature type="region of interest" description="Disordered" evidence="1">
    <location>
        <begin position="371"/>
        <end position="408"/>
    </location>
</feature>
<feature type="region of interest" description="Disordered" evidence="1">
    <location>
        <begin position="620"/>
        <end position="759"/>
    </location>
</feature>
<feature type="compositionally biased region" description="Basic residues" evidence="1">
    <location>
        <begin position="645"/>
        <end position="657"/>
    </location>
</feature>
<feature type="region of interest" description="Disordered" evidence="1">
    <location>
        <begin position="449"/>
        <end position="604"/>
    </location>
</feature>
<organism evidence="2 3">
    <name type="scientific">Gymnopilus junonius</name>
    <name type="common">Spectacular rustgill mushroom</name>
    <name type="synonym">Gymnopilus spectabilis subsp. junonius</name>
    <dbReference type="NCBI Taxonomy" id="109634"/>
    <lineage>
        <taxon>Eukaryota</taxon>
        <taxon>Fungi</taxon>
        <taxon>Dikarya</taxon>
        <taxon>Basidiomycota</taxon>
        <taxon>Agaricomycotina</taxon>
        <taxon>Agaricomycetes</taxon>
        <taxon>Agaricomycetidae</taxon>
        <taxon>Agaricales</taxon>
        <taxon>Agaricineae</taxon>
        <taxon>Hymenogastraceae</taxon>
        <taxon>Gymnopilus</taxon>
    </lineage>
</organism>
<feature type="compositionally biased region" description="Acidic residues" evidence="1">
    <location>
        <begin position="101"/>
        <end position="119"/>
    </location>
</feature>
<feature type="compositionally biased region" description="Basic and acidic residues" evidence="1">
    <location>
        <begin position="689"/>
        <end position="698"/>
    </location>
</feature>
<feature type="compositionally biased region" description="Polar residues" evidence="1">
    <location>
        <begin position="550"/>
        <end position="576"/>
    </location>
</feature>
<dbReference type="AlphaFoldDB" id="A0A9P5P1U7"/>
<feature type="compositionally biased region" description="Polar residues" evidence="1">
    <location>
        <begin position="175"/>
        <end position="185"/>
    </location>
</feature>
<sequence length="936" mass="103446">MSTPAPFSRLQLAAALLEYDNDPDNPDVPYRSAKDSAIFAHLRRNPAARPDGPSRRSDYMGVSGPSEMGSLGGRESAVDTRKSRASRISTLRNPFGPDNASDFEEGEDEEEGGEEEGLEVDLASWGLDAFLPKEKPKSVKSKGKQAVSAVGSPRSRLSSTNHDSSVATPRRGLVTSASVSLNNYTGGFERDNPEQLDRRRSFGSPLELAGAEQSILPHRRAASQASILTPSNSAMVPFPTARTPSPGPEDAFAEPKYKEHGRINSMASMNSRLIMNEGGEELPHRQRNVSNDTLTMSNPIEDNPFAIQHSSHTSRFDPKSTARQRSHSNASMGSRMMLENDNMSVLIGDPYMRERRYSTLELLRPKVLVMPSPLQPPSSRGGPDHKVRDGFELSADGPPLPPGARSSRRLSATFSTFEKAGDVPIASNSFIPNPLMDLSLSQKTFRNTLAFGGQSGGSTLPRATEDGEQAELDPREKEEQPEISLPQEEHSKTSRPAGKLYGKSLIDDLENRKAQMRSKQRVFTGDQRPSMMAREQQRSSTLIDPASLQLKPSAQHLSSYGPQNTQQGLARRSSLTLKPLLNFDEEGNKPLQPSPVANRVPAARSVFGVDTLWEREMAKLKEMQANEENEREEMRRKEEQEELKKQKKKDKRKKKNVKSGQSELDLPEVAVEAYVPAEPPMLPAIQRAPRRDPPKPSDSDESPESDEDSSPIPAAGKTLSWHVGSSDEDEDKLRRTTGTGLRYPKRTKSLIPAGEDSEEDLPLVATIHKAQVRATMGSQNHALDSDDEDRPLSHLLQRSYSNSMSGKANPIPANRSRESDEDDNQPLGLRASRIAANDEDDLPLAFHPEQQRRTQYQILAQQQQQMMLQAQMQSNMLLNASLLGSSFYPPPVMNPLAMIQMQVPVPIPSPPPIQDEAKFGLVDRWRRDVATEGENE</sequence>
<gene>
    <name evidence="2" type="ORF">CPB84DRAFT_1741780</name>
</gene>